<dbReference type="GO" id="GO:0044423">
    <property type="term" value="C:virion component"/>
    <property type="evidence" value="ECO:0007669"/>
    <property type="project" value="UniProtKB-KW"/>
</dbReference>
<sequence length="376" mass="41979">MQNRNNFPTKPYYQIYDGVREDHMNIYLDDTLSQSSYYGPKLKPLGVHRQVINKQYIVRWNGSYSAKSYLPFEHSAEWAGPCSGVGPDCSFLDSSNAYNRALDQLYEEIRGGVDLSIDAFQLSQTEALAKSLWNVYRAANRFDLHTLYKEFKSWRGGAKNISNLWLQWIYGLKPTIDDVAGAAHQLTVATERAMTVGLKASDREDINIVEMPAAVNGTVFDRKVVTGWKSASVVGRLRYQFTGGSLEMASRLSSLNPFSIGWELLPFSFVFDWAYNVGGYLRNFESALVSASSFKEGWITIGQKSHTVGDMYVNGNNLPYNEGSGHVSGETTISHKDRVPLASSPLPRPPVWKTNFLGPIRAANAIALLGSTFKPK</sequence>
<organism evidence="8">
    <name type="scientific">Leviviridae sp</name>
    <dbReference type="NCBI Taxonomy" id="2027243"/>
    <lineage>
        <taxon>Viruses</taxon>
        <taxon>Riboviria</taxon>
        <taxon>Orthornavirae</taxon>
        <taxon>Lenarviricota</taxon>
        <taxon>Leviviricetes</taxon>
        <taxon>Norzivirales</taxon>
        <taxon>Fiersviridae</taxon>
    </lineage>
</organism>
<gene>
    <name evidence="8" type="ORF">H4RhizoLitter21657_000001</name>
</gene>
<dbReference type="GO" id="GO:0039666">
    <property type="term" value="P:virion attachment to host cell pilus"/>
    <property type="evidence" value="ECO:0007669"/>
    <property type="project" value="UniProtKB-KW"/>
</dbReference>
<keyword evidence="3" id="KW-1161">Viral attachment to host cell</keyword>
<accession>A0A514D8N8</accession>
<protein>
    <recommendedName>
        <fullName evidence="9">Maturation</fullName>
    </recommendedName>
</protein>
<evidence type="ECO:0008006" key="9">
    <source>
        <dbReference type="Google" id="ProtNLM"/>
    </source>
</evidence>
<keyword evidence="5" id="KW-1175">Viral attachment to host cell pilus</keyword>
<evidence type="ECO:0000256" key="5">
    <source>
        <dbReference type="ARBA" id="ARBA00023104"/>
    </source>
</evidence>
<evidence type="ECO:0000256" key="2">
    <source>
        <dbReference type="ARBA" id="ARBA00022581"/>
    </source>
</evidence>
<evidence type="ECO:0000256" key="7">
    <source>
        <dbReference type="ARBA" id="ARBA00035110"/>
    </source>
</evidence>
<evidence type="ECO:0000256" key="4">
    <source>
        <dbReference type="ARBA" id="ARBA00022844"/>
    </source>
</evidence>
<evidence type="ECO:0000256" key="3">
    <source>
        <dbReference type="ARBA" id="ARBA00022804"/>
    </source>
</evidence>
<evidence type="ECO:0000313" key="8">
    <source>
        <dbReference type="EMBL" id="QDH89957.1"/>
    </source>
</evidence>
<reference evidence="8" key="1">
    <citation type="submission" date="2019-05" db="EMBL/GenBank/DDBJ databases">
        <title>Metatranscriptomic reconstruction reveals RNA viruses with the potential to shape carbon cycling in soil.</title>
        <authorList>
            <person name="Starr E.P."/>
            <person name="Nuccio E."/>
            <person name="Pett-Ridge J."/>
            <person name="Banfield J.F."/>
            <person name="Firestone M.K."/>
        </authorList>
    </citation>
    <scope>NUCLEOTIDE SEQUENCE</scope>
    <source>
        <strain evidence="8">H4_Rhizo_Litter_21_scaffold_657</strain>
    </source>
</reference>
<dbReference type="InterPro" id="IPR005563">
    <property type="entry name" value="A_protein"/>
</dbReference>
<keyword evidence="6" id="KW-1160">Virus entry into host cell</keyword>
<proteinExistence type="inferred from homology"/>
<comment type="subcellular location">
    <subcellularLocation>
        <location evidence="1">Virion</location>
    </subcellularLocation>
</comment>
<comment type="similarity">
    <text evidence="7">Belongs to the Leviviricetes maturation protein family.</text>
</comment>
<dbReference type="Pfam" id="PF03863">
    <property type="entry name" value="Phage_mat-A"/>
    <property type="match status" value="1"/>
</dbReference>
<evidence type="ECO:0000256" key="1">
    <source>
        <dbReference type="ARBA" id="ARBA00004328"/>
    </source>
</evidence>
<keyword evidence="2" id="KW-0945">Host-virus interaction</keyword>
<evidence type="ECO:0000256" key="6">
    <source>
        <dbReference type="ARBA" id="ARBA00023296"/>
    </source>
</evidence>
<keyword evidence="4" id="KW-0946">Virion</keyword>
<dbReference type="EMBL" id="MN035143">
    <property type="protein sequence ID" value="QDH89957.1"/>
    <property type="molecule type" value="Genomic_RNA"/>
</dbReference>
<name>A0A514D8N8_9VIRU</name>